<dbReference type="GO" id="GO:0005737">
    <property type="term" value="C:cytoplasm"/>
    <property type="evidence" value="ECO:0007669"/>
    <property type="project" value="UniProtKB-SubCell"/>
</dbReference>
<evidence type="ECO:0000259" key="12">
    <source>
        <dbReference type="PROSITE" id="PS50936"/>
    </source>
</evidence>
<evidence type="ECO:0000256" key="9">
    <source>
        <dbReference type="ARBA" id="ARBA00023134"/>
    </source>
</evidence>
<dbReference type="CDD" id="cd01854">
    <property type="entry name" value="YjeQ_EngC"/>
    <property type="match status" value="1"/>
</dbReference>
<keyword evidence="1 10" id="KW-0963">Cytoplasm</keyword>
<evidence type="ECO:0000256" key="7">
    <source>
        <dbReference type="ARBA" id="ARBA00022833"/>
    </source>
</evidence>
<feature type="binding site" evidence="10">
    <location>
        <begin position="146"/>
        <end position="149"/>
    </location>
    <ligand>
        <name>GTP</name>
        <dbReference type="ChEBI" id="CHEBI:37565"/>
    </ligand>
</feature>
<comment type="subcellular location">
    <subcellularLocation>
        <location evidence="10">Cytoplasm</location>
    </subcellularLocation>
</comment>
<evidence type="ECO:0000256" key="8">
    <source>
        <dbReference type="ARBA" id="ARBA00022884"/>
    </source>
</evidence>
<dbReference type="Pfam" id="PF03193">
    <property type="entry name" value="RsgA_GTPase"/>
    <property type="match status" value="1"/>
</dbReference>
<feature type="binding site" evidence="10">
    <location>
        <begin position="198"/>
        <end position="206"/>
    </location>
    <ligand>
        <name>GTP</name>
        <dbReference type="ChEBI" id="CHEBI:37565"/>
    </ligand>
</feature>
<dbReference type="SUPFAM" id="SSF52540">
    <property type="entry name" value="P-loop containing nucleoside triphosphate hydrolases"/>
    <property type="match status" value="1"/>
</dbReference>
<evidence type="ECO:0000256" key="2">
    <source>
        <dbReference type="ARBA" id="ARBA00022517"/>
    </source>
</evidence>
<keyword evidence="3 10" id="KW-0479">Metal-binding</keyword>
<evidence type="ECO:0000256" key="6">
    <source>
        <dbReference type="ARBA" id="ARBA00022801"/>
    </source>
</evidence>
<dbReference type="PANTHER" id="PTHR32120">
    <property type="entry name" value="SMALL RIBOSOMAL SUBUNIT BIOGENESIS GTPASE RSGA"/>
    <property type="match status" value="1"/>
</dbReference>
<keyword evidence="2 10" id="KW-0690">Ribosome biogenesis</keyword>
<accession>C6BWU3</accession>
<evidence type="ECO:0000256" key="3">
    <source>
        <dbReference type="ARBA" id="ARBA00022723"/>
    </source>
</evidence>
<keyword evidence="6 10" id="KW-0378">Hydrolase</keyword>
<dbReference type="OrthoDB" id="9809485at2"/>
<protein>
    <recommendedName>
        <fullName evidence="10">Small ribosomal subunit biogenesis GTPase RsgA</fullName>
        <ecNumber evidence="10">3.6.1.-</ecNumber>
    </recommendedName>
</protein>
<dbReference type="GO" id="GO:0019843">
    <property type="term" value="F:rRNA binding"/>
    <property type="evidence" value="ECO:0007669"/>
    <property type="project" value="UniProtKB-KW"/>
</dbReference>
<keyword evidence="9 10" id="KW-0342">GTP-binding</keyword>
<name>C6BWU3_MARSD</name>
<comment type="cofactor">
    <cofactor evidence="10">
        <name>Zn(2+)</name>
        <dbReference type="ChEBI" id="CHEBI:29105"/>
    </cofactor>
    <text evidence="10">Binds 1 zinc ion per subunit.</text>
</comment>
<feature type="binding site" evidence="10">
    <location>
        <position position="292"/>
    </location>
    <ligand>
        <name>Zn(2+)</name>
        <dbReference type="ChEBI" id="CHEBI:29105"/>
    </ligand>
</feature>
<feature type="compositionally biased region" description="Basic residues" evidence="11">
    <location>
        <begin position="329"/>
        <end position="345"/>
    </location>
</feature>
<dbReference type="InterPro" id="IPR010914">
    <property type="entry name" value="RsgA_GTPase_dom"/>
</dbReference>
<comment type="subunit">
    <text evidence="10">Monomer. Associates with 30S ribosomal subunit, binds 16S rRNA.</text>
</comment>
<dbReference type="PROSITE" id="PS51721">
    <property type="entry name" value="G_CP"/>
    <property type="match status" value="1"/>
</dbReference>
<feature type="binding site" evidence="10">
    <location>
        <position position="286"/>
    </location>
    <ligand>
        <name>Zn(2+)</name>
        <dbReference type="ChEBI" id="CHEBI:29105"/>
    </ligand>
</feature>
<evidence type="ECO:0000256" key="1">
    <source>
        <dbReference type="ARBA" id="ARBA00022490"/>
    </source>
</evidence>
<comment type="similarity">
    <text evidence="10">Belongs to the TRAFAC class YlqF/YawG GTPase family. RsgA subfamily.</text>
</comment>
<keyword evidence="7 10" id="KW-0862">Zinc</keyword>
<proteinExistence type="inferred from homology"/>
<dbReference type="InterPro" id="IPR004881">
    <property type="entry name" value="Ribosome_biogen_GTPase_RsgA"/>
</dbReference>
<dbReference type="GO" id="GO:0003924">
    <property type="term" value="F:GTPase activity"/>
    <property type="evidence" value="ECO:0007669"/>
    <property type="project" value="UniProtKB-UniRule"/>
</dbReference>
<evidence type="ECO:0000256" key="5">
    <source>
        <dbReference type="ARBA" id="ARBA00022741"/>
    </source>
</evidence>
<evidence type="ECO:0000256" key="4">
    <source>
        <dbReference type="ARBA" id="ARBA00022730"/>
    </source>
</evidence>
<dbReference type="NCBIfam" id="TIGR00157">
    <property type="entry name" value="ribosome small subunit-dependent GTPase A"/>
    <property type="match status" value="1"/>
</dbReference>
<feature type="domain" description="EngC GTPase" evidence="12">
    <location>
        <begin position="107"/>
        <end position="254"/>
    </location>
</feature>
<dbReference type="Gene3D" id="1.10.40.50">
    <property type="entry name" value="Probable gtpase engc, domain 3"/>
    <property type="match status" value="1"/>
</dbReference>
<dbReference type="Proteomes" id="UP000002601">
    <property type="component" value="Chromosome"/>
</dbReference>
<dbReference type="STRING" id="526222.Desal_2317"/>
<dbReference type="HOGENOM" id="CLU_033617_0_1_7"/>
<reference evidence="14 15" key="1">
    <citation type="submission" date="2009-06" db="EMBL/GenBank/DDBJ databases">
        <title>Complete sequence of Desulfovibrio salexigens DSM 2638.</title>
        <authorList>
            <consortium name="US DOE Joint Genome Institute"/>
            <person name="Lucas S."/>
            <person name="Copeland A."/>
            <person name="Lapidus A."/>
            <person name="Glavina del Rio T."/>
            <person name="Tice H."/>
            <person name="Bruce D."/>
            <person name="Goodwin L."/>
            <person name="Pitluck S."/>
            <person name="Munk A.C."/>
            <person name="Brettin T."/>
            <person name="Detter J.C."/>
            <person name="Han C."/>
            <person name="Tapia R."/>
            <person name="Larimer F."/>
            <person name="Land M."/>
            <person name="Hauser L."/>
            <person name="Kyrpides N."/>
            <person name="Anderson I."/>
            <person name="Wall J.D."/>
            <person name="Arkin A.P."/>
            <person name="Dehal P."/>
            <person name="Chivian D."/>
            <person name="Giles B."/>
            <person name="Hazen T.C."/>
        </authorList>
    </citation>
    <scope>NUCLEOTIDE SEQUENCE [LARGE SCALE GENOMIC DNA]</scope>
    <source>
        <strain evidence="15">ATCC 14822 / DSM 2638 / NCIMB 8403 / VKM B-1763</strain>
    </source>
</reference>
<feature type="binding site" evidence="10">
    <location>
        <position position="284"/>
    </location>
    <ligand>
        <name>Zn(2+)</name>
        <dbReference type="ChEBI" id="CHEBI:29105"/>
    </ligand>
</feature>
<keyword evidence="15" id="KW-1185">Reference proteome</keyword>
<dbReference type="EMBL" id="CP001649">
    <property type="protein sequence ID" value="ACS80373.1"/>
    <property type="molecule type" value="Genomic_DNA"/>
</dbReference>
<dbReference type="InterPro" id="IPR027417">
    <property type="entry name" value="P-loop_NTPase"/>
</dbReference>
<dbReference type="KEGG" id="dsa:Desal_2317"/>
<organism evidence="14 15">
    <name type="scientific">Maridesulfovibrio salexigens (strain ATCC 14822 / DSM 2638 / NCIMB 8403 / VKM B-1763)</name>
    <name type="common">Desulfovibrio salexigens</name>
    <dbReference type="NCBI Taxonomy" id="526222"/>
    <lineage>
        <taxon>Bacteria</taxon>
        <taxon>Pseudomonadati</taxon>
        <taxon>Thermodesulfobacteriota</taxon>
        <taxon>Desulfovibrionia</taxon>
        <taxon>Desulfovibrionales</taxon>
        <taxon>Desulfovibrionaceae</taxon>
        <taxon>Maridesulfovibrio</taxon>
    </lineage>
</organism>
<dbReference type="GO" id="GO:0005525">
    <property type="term" value="F:GTP binding"/>
    <property type="evidence" value="ECO:0007669"/>
    <property type="project" value="UniProtKB-UniRule"/>
</dbReference>
<dbReference type="GO" id="GO:0042274">
    <property type="term" value="P:ribosomal small subunit biogenesis"/>
    <property type="evidence" value="ECO:0007669"/>
    <property type="project" value="UniProtKB-UniRule"/>
</dbReference>
<evidence type="ECO:0000259" key="13">
    <source>
        <dbReference type="PROSITE" id="PS51721"/>
    </source>
</evidence>
<gene>
    <name evidence="10" type="primary">rsgA</name>
    <name evidence="14" type="ordered locus">Desal_2317</name>
</gene>
<keyword evidence="4 10" id="KW-0699">rRNA-binding</keyword>
<dbReference type="GO" id="GO:0046872">
    <property type="term" value="F:metal ion binding"/>
    <property type="evidence" value="ECO:0007669"/>
    <property type="project" value="UniProtKB-KW"/>
</dbReference>
<dbReference type="EC" id="3.6.1.-" evidence="10"/>
<dbReference type="RefSeq" id="WP_015852189.1">
    <property type="nucleotide sequence ID" value="NC_012881.1"/>
</dbReference>
<feature type="region of interest" description="Disordered" evidence="11">
    <location>
        <begin position="325"/>
        <end position="345"/>
    </location>
</feature>
<feature type="domain" description="CP-type G" evidence="13">
    <location>
        <begin position="98"/>
        <end position="256"/>
    </location>
</feature>
<dbReference type="PROSITE" id="PS50936">
    <property type="entry name" value="ENGC_GTPASE"/>
    <property type="match status" value="1"/>
</dbReference>
<keyword evidence="5 10" id="KW-0547">Nucleotide-binding</keyword>
<dbReference type="HAMAP" id="MF_01820">
    <property type="entry name" value="GTPase_RsgA"/>
    <property type="match status" value="1"/>
</dbReference>
<evidence type="ECO:0000256" key="10">
    <source>
        <dbReference type="HAMAP-Rule" id="MF_01820"/>
    </source>
</evidence>
<evidence type="ECO:0000256" key="11">
    <source>
        <dbReference type="SAM" id="MobiDB-lite"/>
    </source>
</evidence>
<dbReference type="Gene3D" id="3.40.50.300">
    <property type="entry name" value="P-loop containing nucleotide triphosphate hydrolases"/>
    <property type="match status" value="1"/>
</dbReference>
<dbReference type="eggNOG" id="COG1162">
    <property type="taxonomic scope" value="Bacteria"/>
</dbReference>
<dbReference type="AlphaFoldDB" id="C6BWU3"/>
<keyword evidence="8 10" id="KW-0694">RNA-binding</keyword>
<evidence type="ECO:0000313" key="14">
    <source>
        <dbReference type="EMBL" id="ACS80373.1"/>
    </source>
</evidence>
<feature type="binding site" evidence="10">
    <location>
        <position position="279"/>
    </location>
    <ligand>
        <name>Zn(2+)</name>
        <dbReference type="ChEBI" id="CHEBI:29105"/>
    </ligand>
</feature>
<comment type="function">
    <text evidence="10">One of several proteins that assist in the late maturation steps of the functional core of the 30S ribosomal subunit. Helps release RbfA from mature subunits. May play a role in the assembly of ribosomal proteins into the subunit. Circularly permuted GTPase that catalyzes slow GTP hydrolysis, GTPase activity is stimulated by the 30S ribosomal subunit.</text>
</comment>
<evidence type="ECO:0000313" key="15">
    <source>
        <dbReference type="Proteomes" id="UP000002601"/>
    </source>
</evidence>
<dbReference type="InterPro" id="IPR030378">
    <property type="entry name" value="G_CP_dom"/>
</dbReference>
<sequence>MNEKHYSLDELGWKDCFKGQLDTDDTEMIPARVTMTHKGHLVVSTGHSELLLKIAGKGIGSLNEQPTVGDWLLMDRETMVPVKVLERTSLLQRMAPGQEVKLQPIAANIDTLFIVSSCNTEFNLNRIERYICLALEAGVNFVLVLTKEDLTEEAQEYRKQAEHLFESMPIVTINGKDPQSVQSLQKWFKPGETVALLGSSGVGKTTLLNTINGTEKEKTGAIRHGDDKGRHTTTTRSLHVMPSGALLIDVPGIRELQLHDCHAGIDRAFSEIVEAEEMCRFSDCSHEREPGCGVREALESKIITRRRLDNYLKLKEEAEKNTTEIAERAKRKAGKKKKYSRKWKK</sequence>
<dbReference type="PANTHER" id="PTHR32120:SF10">
    <property type="entry name" value="SMALL RIBOSOMAL SUBUNIT BIOGENESIS GTPASE RSGA"/>
    <property type="match status" value="1"/>
</dbReference>